<evidence type="ECO:0000313" key="3">
    <source>
        <dbReference type="Proteomes" id="UP000799539"/>
    </source>
</evidence>
<dbReference type="AlphaFoldDB" id="A0A6A6F6K2"/>
<gene>
    <name evidence="2" type="ORF">CERZMDRAFT_114327</name>
</gene>
<dbReference type="PANTHER" id="PTHR13268">
    <property type="entry name" value="BREAST CARCINOMA AMPLIFIED SEQUENCE 3"/>
    <property type="match status" value="1"/>
</dbReference>
<dbReference type="GO" id="GO:0005737">
    <property type="term" value="C:cytoplasm"/>
    <property type="evidence" value="ECO:0007669"/>
    <property type="project" value="TreeGrafter"/>
</dbReference>
<feature type="compositionally biased region" description="Acidic residues" evidence="1">
    <location>
        <begin position="1"/>
        <end position="15"/>
    </location>
</feature>
<dbReference type="PANTHER" id="PTHR13268:SF0">
    <property type="entry name" value="BCAS3 MICROTUBULE ASSOCIATED CELL MIGRATION FACTOR"/>
    <property type="match status" value="1"/>
</dbReference>
<organism evidence="2 3">
    <name type="scientific">Cercospora zeae-maydis SCOH1-5</name>
    <dbReference type="NCBI Taxonomy" id="717836"/>
    <lineage>
        <taxon>Eukaryota</taxon>
        <taxon>Fungi</taxon>
        <taxon>Dikarya</taxon>
        <taxon>Ascomycota</taxon>
        <taxon>Pezizomycotina</taxon>
        <taxon>Dothideomycetes</taxon>
        <taxon>Dothideomycetidae</taxon>
        <taxon>Mycosphaerellales</taxon>
        <taxon>Mycosphaerellaceae</taxon>
        <taxon>Cercospora</taxon>
    </lineage>
</organism>
<name>A0A6A6F6K2_9PEZI</name>
<protein>
    <submittedName>
        <fullName evidence="2">Uncharacterized protein</fullName>
    </submittedName>
</protein>
<dbReference type="GO" id="GO:0042594">
    <property type="term" value="P:response to starvation"/>
    <property type="evidence" value="ECO:0007669"/>
    <property type="project" value="TreeGrafter"/>
</dbReference>
<feature type="compositionally biased region" description="Basic residues" evidence="1">
    <location>
        <begin position="48"/>
        <end position="59"/>
    </location>
</feature>
<keyword evidence="3" id="KW-1185">Reference proteome</keyword>
<proteinExistence type="predicted"/>
<sequence>MPPDEDLVPDLDNNLDEPRPLPATASAAEPSAPDAEEAWGLSASPPKASKRKKKGKKNAKAQSAGDEGDDSTPYPKSITPSPPTDGVKIQPAESTPREPSHLVDVEDEINEIEGATSSATQKQVVKPAHEPSPALRSPHPVSARPASIPLQSNRSAPQQHVRDRAETQAGFISVGSPAPTHSRRESFMALPAQRPRFVEAPQPHMPQAHFFGLPDLGLGLGQRQESGRVAGADGYCCRLDSFVDAGNDTCARKAKEALLVGSDGALGVFRVLPNKLELVGCIEGLRGAVIGAKILPHIERSDAFMESRPLVAIVTHGPMLDLRHDSGTEGYPDHDAALRLQTTVDVYSLETQQHLAILHGSAPVSSGQSTISSSSSLYRPTGDFEVDARGPYVTVSSGKSGEIYVFTALPNELSQQPEFRCIGKFWTAIQKPVTGRPSASNESGVGVTESLEEPQRAIYSLSSRWLAIVPPASSSTISLGGYPLTVETNPSPPGISTHAAPPQPPVTCEVLSTDVEGAWGRLGRQAAQGLVKVSQKGFEMGLQGWKELTQPSPPGSRTNHDRGPHQDEFPPTKAPTNDLRTAKEPALVSLIDLDSLLVWETQKPKYAPVPMSTFALLDGCNFVSLSSTGTRLLTSSRKGEVSMIWDLAQVAHGTPRRHDTTGLEVSTCPSITQLLRVARNSPSTLLSCAWSRDDDAVAMLTNHGTIHLHEVPSRPQSRKRKRTASTTVNATEKADATVSLSTGLSPPSSGFLGSIKSWSQTVSTQVNSIRTTSPASAFGLPTTFAGFREATAAAGNAGSRAVARGLSQGLTAAKGASSDYWHADDNKIRHTKALQTPFSAKSVKWIRRNGATSVAVVCGGTLHIHPVQRVTRRKGSQVVTNLKHERYAHKAFPLPPIASKPDHAAAKGADLSCIGQGPHGFWSLRSASSPLASDRRAGVMAAPHGWACTNDVETNAPYCPFHVGSQIGIYAFDEMEYSQYRACPTFTSFQQRGHGTDQRPWTFGDAMPPSSKINEQMPDDFRESSYGTGPADQDYEEEVASQMESKLTIQPPRGKRQDEHIRVSTRRRGRVQVTADDGHEGLDLMEDDEGHIGI</sequence>
<feature type="region of interest" description="Disordered" evidence="1">
    <location>
        <begin position="1021"/>
        <end position="1094"/>
    </location>
</feature>
<evidence type="ECO:0000313" key="2">
    <source>
        <dbReference type="EMBL" id="KAF2208799.1"/>
    </source>
</evidence>
<dbReference type="OrthoDB" id="3938623at2759"/>
<feature type="region of interest" description="Disordered" evidence="1">
    <location>
        <begin position="1"/>
        <end position="165"/>
    </location>
</feature>
<dbReference type="InterPro" id="IPR015943">
    <property type="entry name" value="WD40/YVTN_repeat-like_dom_sf"/>
</dbReference>
<feature type="compositionally biased region" description="Low complexity" evidence="1">
    <location>
        <begin position="22"/>
        <end position="33"/>
    </location>
</feature>
<feature type="compositionally biased region" description="Acidic residues" evidence="1">
    <location>
        <begin position="1083"/>
        <end position="1094"/>
    </location>
</feature>
<feature type="region of interest" description="Disordered" evidence="1">
    <location>
        <begin position="545"/>
        <end position="578"/>
    </location>
</feature>
<dbReference type="GO" id="GO:0006914">
    <property type="term" value="P:autophagy"/>
    <property type="evidence" value="ECO:0007669"/>
    <property type="project" value="InterPro"/>
</dbReference>
<dbReference type="Proteomes" id="UP000799539">
    <property type="component" value="Unassembled WGS sequence"/>
</dbReference>
<dbReference type="InterPro" id="IPR045142">
    <property type="entry name" value="BCAS3-like"/>
</dbReference>
<feature type="compositionally biased region" description="Basic and acidic residues" evidence="1">
    <location>
        <begin position="95"/>
        <end position="104"/>
    </location>
</feature>
<feature type="compositionally biased region" description="Basic and acidic residues" evidence="1">
    <location>
        <begin position="558"/>
        <end position="570"/>
    </location>
</feature>
<dbReference type="SUPFAM" id="SSF50978">
    <property type="entry name" value="WD40 repeat-like"/>
    <property type="match status" value="1"/>
</dbReference>
<reference evidence="2" key="1">
    <citation type="journal article" date="2020" name="Stud. Mycol.">
        <title>101 Dothideomycetes genomes: a test case for predicting lifestyles and emergence of pathogens.</title>
        <authorList>
            <person name="Haridas S."/>
            <person name="Albert R."/>
            <person name="Binder M."/>
            <person name="Bloem J."/>
            <person name="Labutti K."/>
            <person name="Salamov A."/>
            <person name="Andreopoulos B."/>
            <person name="Baker S."/>
            <person name="Barry K."/>
            <person name="Bills G."/>
            <person name="Bluhm B."/>
            <person name="Cannon C."/>
            <person name="Castanera R."/>
            <person name="Culley D."/>
            <person name="Daum C."/>
            <person name="Ezra D."/>
            <person name="Gonzalez J."/>
            <person name="Henrissat B."/>
            <person name="Kuo A."/>
            <person name="Liang C."/>
            <person name="Lipzen A."/>
            <person name="Lutzoni F."/>
            <person name="Magnuson J."/>
            <person name="Mondo S."/>
            <person name="Nolan M."/>
            <person name="Ohm R."/>
            <person name="Pangilinan J."/>
            <person name="Park H.-J."/>
            <person name="Ramirez L."/>
            <person name="Alfaro M."/>
            <person name="Sun H."/>
            <person name="Tritt A."/>
            <person name="Yoshinaga Y."/>
            <person name="Zwiers L.-H."/>
            <person name="Turgeon B."/>
            <person name="Goodwin S."/>
            <person name="Spatafora J."/>
            <person name="Crous P."/>
            <person name="Grigoriev I."/>
        </authorList>
    </citation>
    <scope>NUCLEOTIDE SEQUENCE</scope>
    <source>
        <strain evidence="2">SCOH1-5</strain>
    </source>
</reference>
<feature type="region of interest" description="Disordered" evidence="1">
    <location>
        <begin position="710"/>
        <end position="732"/>
    </location>
</feature>
<dbReference type="InterPro" id="IPR036322">
    <property type="entry name" value="WD40_repeat_dom_sf"/>
</dbReference>
<evidence type="ECO:0000256" key="1">
    <source>
        <dbReference type="SAM" id="MobiDB-lite"/>
    </source>
</evidence>
<accession>A0A6A6F6K2</accession>
<feature type="compositionally biased region" description="Polar residues" evidence="1">
    <location>
        <begin position="149"/>
        <end position="158"/>
    </location>
</feature>
<dbReference type="EMBL" id="ML992691">
    <property type="protein sequence ID" value="KAF2208799.1"/>
    <property type="molecule type" value="Genomic_DNA"/>
</dbReference>
<dbReference type="Gene3D" id="2.130.10.10">
    <property type="entry name" value="YVTN repeat-like/Quinoprotein amine dehydrogenase"/>
    <property type="match status" value="1"/>
</dbReference>